<dbReference type="SUPFAM" id="SSF52374">
    <property type="entry name" value="Nucleotidylyl transferase"/>
    <property type="match status" value="1"/>
</dbReference>
<dbReference type="PANTHER" id="PTHR43740">
    <property type="entry name" value="LEUCYL-TRNA SYNTHETASE"/>
    <property type="match status" value="1"/>
</dbReference>
<dbReference type="Pfam" id="PF13603">
    <property type="entry name" value="tRNA-synt_1_2"/>
    <property type="match status" value="1"/>
</dbReference>
<protein>
    <recommendedName>
        <fullName evidence="9">Leucine--tRNA ligase</fullName>
        <ecNumber evidence="9">6.1.1.4</ecNumber>
    </recommendedName>
    <alternativeName>
        <fullName evidence="9">Leucyl-tRNA synthetase</fullName>
        <shortName evidence="9">LeuRS</shortName>
    </alternativeName>
</protein>
<dbReference type="GO" id="GO:0005829">
    <property type="term" value="C:cytosol"/>
    <property type="evidence" value="ECO:0007669"/>
    <property type="project" value="TreeGrafter"/>
</dbReference>
<dbReference type="CDD" id="cd07958">
    <property type="entry name" value="Anticodon_Ia_Leu_BEm"/>
    <property type="match status" value="1"/>
</dbReference>
<accession>W0RHZ8</accession>
<dbReference type="GO" id="GO:0005524">
    <property type="term" value="F:ATP binding"/>
    <property type="evidence" value="ECO:0007669"/>
    <property type="project" value="UniProtKB-UniRule"/>
</dbReference>
<dbReference type="AlphaFoldDB" id="W0RHZ8"/>
<evidence type="ECO:0000256" key="2">
    <source>
        <dbReference type="ARBA" id="ARBA00022490"/>
    </source>
</evidence>
<feature type="region of interest" description="Disordered" evidence="11">
    <location>
        <begin position="1"/>
        <end position="25"/>
    </location>
</feature>
<evidence type="ECO:0000256" key="3">
    <source>
        <dbReference type="ARBA" id="ARBA00022598"/>
    </source>
</evidence>
<keyword evidence="2 9" id="KW-0963">Cytoplasm</keyword>
<feature type="short sequence motif" description="'KMSKS' region" evidence="9">
    <location>
        <begin position="620"/>
        <end position="624"/>
    </location>
</feature>
<dbReference type="EMBL" id="CP007128">
    <property type="protein sequence ID" value="AHG89960.1"/>
    <property type="molecule type" value="Genomic_DNA"/>
</dbReference>
<dbReference type="InParanoid" id="W0RHZ8"/>
<dbReference type="InterPro" id="IPR025709">
    <property type="entry name" value="Leu_tRNA-synth_edit"/>
</dbReference>
<dbReference type="InterPro" id="IPR002302">
    <property type="entry name" value="Leu-tRNA-ligase"/>
</dbReference>
<dbReference type="HAMAP" id="MF_00049_B">
    <property type="entry name" value="Leu_tRNA_synth_B"/>
    <property type="match status" value="1"/>
</dbReference>
<evidence type="ECO:0000259" key="12">
    <source>
        <dbReference type="Pfam" id="PF00133"/>
    </source>
</evidence>
<evidence type="ECO:0000256" key="8">
    <source>
        <dbReference type="ARBA" id="ARBA00047469"/>
    </source>
</evidence>
<feature type="domain" description="Aminoacyl-tRNA synthetase class Ia" evidence="12">
    <location>
        <begin position="457"/>
        <end position="651"/>
    </location>
</feature>
<dbReference type="Pfam" id="PF00133">
    <property type="entry name" value="tRNA-synt_1"/>
    <property type="match status" value="1"/>
</dbReference>
<evidence type="ECO:0000259" key="15">
    <source>
        <dbReference type="Pfam" id="PF13603"/>
    </source>
</evidence>
<keyword evidence="17" id="KW-1185">Reference proteome</keyword>
<dbReference type="OrthoDB" id="9810365at2"/>
<evidence type="ECO:0000256" key="5">
    <source>
        <dbReference type="ARBA" id="ARBA00022840"/>
    </source>
</evidence>
<dbReference type="PRINTS" id="PR00985">
    <property type="entry name" value="TRNASYNTHLEU"/>
</dbReference>
<sequence length="842" mass="94553">MTVPIESPHAPSPADQPAPYDPSAVERKWQQRWQERGTNRVDLSGGERPYYQLMMFPYPSAEGLHVGNLFAFTGADIQGRHQRQLGHTVFEPLGFDAFGIHSENFALKMGVHPAEMTPRNVANFRRQLERAGLMVDWRYVVDTSRPDYYKWTQWVFLQLLEKGLAYKKRAAVNWCPKDKTVLANEQVIAGACERCGTPVEQRLLEQWFFRITAYAERLLNDLDWLDWSETTKTAQRNWIGKSEGARVDFLVPNDGDTTAEEEAGASDNPMVMTGTPITVFTTRPDTIFGATYLVLAPEHPLVERITAPAQRAAVDDYRVRAGRKDLVARKSAVSAKEKTGVFTGAYAHNPATNALIPVWVADYVLMDYGTGAIMAVPGHDERDFEFATQFALPIVRVVAGPDGDADAPLTEAYTDDEQGRLVNSGRFDGLSVPEGIRAISAWLEEMGQGKAVTNYRLHDWTISRQRYWGPPIPVIYCDTCGTVPVPVDQLPVELPLTQDFKPDDSGVSPLARVKEWYEVPCPKCGALGRRETDVSDTFLDSAWYFLRYPSADRDDVPFDPALTKKWLPVNSYIGGNEHAVLHLLYSRFVTMVLHDMGHVDFDEPFTKFRAHGLLIRDGAKMSKSKGNVVNPDEYVEKWGADTLRTYLMFLGPYEEGGDFRDASISGVRRFLDRLWASVRDMTTETAPDPAVLRKLHQTIRKVGDDIPRLSYNTAIAAMMEYMKTLRFNERTPHRDEVMPLVQLVAPFAPHLAEELWERGTGDARSVFDAGWPVFDAALAAEDEIELAVQVNGKLRGRIRVLKEIAQADALAAALREENIAKFVTGEPKKVIFVPGRLLNVVV</sequence>
<feature type="domain" description="Leucyl-tRNA synthetase editing" evidence="15">
    <location>
        <begin position="236"/>
        <end position="444"/>
    </location>
</feature>
<dbReference type="InterPro" id="IPR009080">
    <property type="entry name" value="tRNAsynth_Ia_anticodon-bd"/>
</dbReference>
<dbReference type="STRING" id="861299.J421_2423"/>
<evidence type="ECO:0000256" key="4">
    <source>
        <dbReference type="ARBA" id="ARBA00022741"/>
    </source>
</evidence>
<reference evidence="16 17" key="1">
    <citation type="journal article" date="2014" name="Genome Announc.">
        <title>Genome Sequence and Methylome of Soil Bacterium Gemmatirosa kalamazoonensis KBS708T, a Member of the Rarely Cultivated Gemmatimonadetes Phylum.</title>
        <authorList>
            <person name="Debruyn J.M."/>
            <person name="Radosevich M."/>
            <person name="Wommack K.E."/>
            <person name="Polson S.W."/>
            <person name="Hauser L.J."/>
            <person name="Fawaz M.N."/>
            <person name="Korlach J."/>
            <person name="Tsai Y.C."/>
        </authorList>
    </citation>
    <scope>NUCLEOTIDE SEQUENCE [LARGE SCALE GENOMIC DNA]</scope>
    <source>
        <strain evidence="16 17">KBS708</strain>
    </source>
</reference>
<evidence type="ECO:0000256" key="10">
    <source>
        <dbReference type="RuleBase" id="RU363035"/>
    </source>
</evidence>
<evidence type="ECO:0000256" key="11">
    <source>
        <dbReference type="SAM" id="MobiDB-lite"/>
    </source>
</evidence>
<dbReference type="Gene3D" id="3.10.20.590">
    <property type="match status" value="1"/>
</dbReference>
<dbReference type="Proteomes" id="UP000019151">
    <property type="component" value="Chromosome"/>
</dbReference>
<dbReference type="SUPFAM" id="SSF50677">
    <property type="entry name" value="ValRS/IleRS/LeuRS editing domain"/>
    <property type="match status" value="1"/>
</dbReference>
<dbReference type="EC" id="6.1.1.4" evidence="9"/>
<feature type="domain" description="Methionyl/Valyl/Leucyl/Isoleucyl-tRNA synthetase anticodon-binding" evidence="13">
    <location>
        <begin position="690"/>
        <end position="802"/>
    </location>
</feature>
<comment type="subcellular location">
    <subcellularLocation>
        <location evidence="9">Cytoplasm</location>
    </subcellularLocation>
</comment>
<comment type="caution">
    <text evidence="9">Lacks conserved residue(s) required for the propagation of feature annotation.</text>
</comment>
<dbReference type="InterPro" id="IPR009008">
    <property type="entry name" value="Val/Leu/Ile-tRNA-synth_edit"/>
</dbReference>
<evidence type="ECO:0000259" key="14">
    <source>
        <dbReference type="Pfam" id="PF09334"/>
    </source>
</evidence>
<dbReference type="FunCoup" id="W0RHZ8">
    <property type="interactions" value="602"/>
</dbReference>
<organism evidence="16 17">
    <name type="scientific">Gemmatirosa kalamazoonensis</name>
    <dbReference type="NCBI Taxonomy" id="861299"/>
    <lineage>
        <taxon>Bacteria</taxon>
        <taxon>Pseudomonadati</taxon>
        <taxon>Gemmatimonadota</taxon>
        <taxon>Gemmatimonadia</taxon>
        <taxon>Gemmatimonadales</taxon>
        <taxon>Gemmatimonadaceae</taxon>
        <taxon>Gemmatirosa</taxon>
    </lineage>
</organism>
<dbReference type="eggNOG" id="COG0495">
    <property type="taxonomic scope" value="Bacteria"/>
</dbReference>
<feature type="binding site" evidence="9">
    <location>
        <position position="623"/>
    </location>
    <ligand>
        <name>ATP</name>
        <dbReference type="ChEBI" id="CHEBI:30616"/>
    </ligand>
</feature>
<dbReference type="HOGENOM" id="CLU_004427_0_0_0"/>
<keyword evidence="6 9" id="KW-0648">Protein biosynthesis</keyword>
<dbReference type="SUPFAM" id="SSF47323">
    <property type="entry name" value="Anticodon-binding domain of a subclass of class I aminoacyl-tRNA synthetases"/>
    <property type="match status" value="1"/>
</dbReference>
<dbReference type="PATRIC" id="fig|861299.3.peg.2469"/>
<evidence type="ECO:0000259" key="13">
    <source>
        <dbReference type="Pfam" id="PF08264"/>
    </source>
</evidence>
<comment type="similarity">
    <text evidence="1 9 10">Belongs to the class-I aminoacyl-tRNA synthetase family.</text>
</comment>
<proteinExistence type="inferred from homology"/>
<comment type="catalytic activity">
    <reaction evidence="8 9">
        <text>tRNA(Leu) + L-leucine + ATP = L-leucyl-tRNA(Leu) + AMP + diphosphate</text>
        <dbReference type="Rhea" id="RHEA:11688"/>
        <dbReference type="Rhea" id="RHEA-COMP:9613"/>
        <dbReference type="Rhea" id="RHEA-COMP:9622"/>
        <dbReference type="ChEBI" id="CHEBI:30616"/>
        <dbReference type="ChEBI" id="CHEBI:33019"/>
        <dbReference type="ChEBI" id="CHEBI:57427"/>
        <dbReference type="ChEBI" id="CHEBI:78442"/>
        <dbReference type="ChEBI" id="CHEBI:78494"/>
        <dbReference type="ChEBI" id="CHEBI:456215"/>
        <dbReference type="EC" id="6.1.1.4"/>
    </reaction>
</comment>
<dbReference type="InterPro" id="IPR013155">
    <property type="entry name" value="M/V/L/I-tRNA-synth_anticd-bd"/>
</dbReference>
<dbReference type="Gene3D" id="3.90.740.10">
    <property type="entry name" value="Valyl/Leucyl/Isoleucyl-tRNA synthetase, editing domain"/>
    <property type="match status" value="1"/>
</dbReference>
<dbReference type="NCBIfam" id="TIGR00396">
    <property type="entry name" value="leuS_bact"/>
    <property type="match status" value="1"/>
</dbReference>
<evidence type="ECO:0000256" key="9">
    <source>
        <dbReference type="HAMAP-Rule" id="MF_00049"/>
    </source>
</evidence>
<evidence type="ECO:0000256" key="1">
    <source>
        <dbReference type="ARBA" id="ARBA00005594"/>
    </source>
</evidence>
<evidence type="ECO:0000256" key="7">
    <source>
        <dbReference type="ARBA" id="ARBA00023146"/>
    </source>
</evidence>
<evidence type="ECO:0000256" key="6">
    <source>
        <dbReference type="ARBA" id="ARBA00022917"/>
    </source>
</evidence>
<dbReference type="PROSITE" id="PS00178">
    <property type="entry name" value="AA_TRNA_LIGASE_I"/>
    <property type="match status" value="1"/>
</dbReference>
<dbReference type="InterPro" id="IPR015413">
    <property type="entry name" value="Methionyl/Leucyl_tRNA_Synth"/>
</dbReference>
<feature type="compositionally biased region" description="Pro residues" evidence="11">
    <location>
        <begin position="10"/>
        <end position="20"/>
    </location>
</feature>
<dbReference type="GO" id="GO:0006429">
    <property type="term" value="P:leucyl-tRNA aminoacylation"/>
    <property type="evidence" value="ECO:0007669"/>
    <property type="project" value="UniProtKB-UniRule"/>
</dbReference>
<keyword evidence="5 9" id="KW-0067">ATP-binding</keyword>
<dbReference type="FunFam" id="3.40.50.620:FF:000056">
    <property type="entry name" value="Leucine--tRNA ligase"/>
    <property type="match status" value="1"/>
</dbReference>
<keyword evidence="4 9" id="KW-0547">Nucleotide-binding</keyword>
<keyword evidence="7 9" id="KW-0030">Aminoacyl-tRNA synthetase</keyword>
<dbReference type="GO" id="GO:0002161">
    <property type="term" value="F:aminoacyl-tRNA deacylase activity"/>
    <property type="evidence" value="ECO:0007669"/>
    <property type="project" value="InterPro"/>
</dbReference>
<dbReference type="InterPro" id="IPR014729">
    <property type="entry name" value="Rossmann-like_a/b/a_fold"/>
</dbReference>
<dbReference type="FunFam" id="1.10.730.10:FF:000002">
    <property type="entry name" value="Leucine--tRNA ligase"/>
    <property type="match status" value="1"/>
</dbReference>
<feature type="domain" description="Methionyl/Leucyl tRNA synthetase" evidence="14">
    <location>
        <begin position="56"/>
        <end position="197"/>
    </location>
</feature>
<evidence type="ECO:0000313" key="16">
    <source>
        <dbReference type="EMBL" id="AHG89960.1"/>
    </source>
</evidence>
<keyword evidence="3 9" id="KW-0436">Ligase</keyword>
<dbReference type="Gene3D" id="1.10.730.10">
    <property type="entry name" value="Isoleucyl-tRNA Synthetase, Domain 1"/>
    <property type="match status" value="1"/>
</dbReference>
<dbReference type="KEGG" id="gba:J421_2423"/>
<dbReference type="InterPro" id="IPR002300">
    <property type="entry name" value="aa-tRNA-synth_Ia"/>
</dbReference>
<dbReference type="RefSeq" id="WP_025411437.1">
    <property type="nucleotide sequence ID" value="NZ_CP007128.1"/>
</dbReference>
<dbReference type="GO" id="GO:0004823">
    <property type="term" value="F:leucine-tRNA ligase activity"/>
    <property type="evidence" value="ECO:0007669"/>
    <property type="project" value="UniProtKB-UniRule"/>
</dbReference>
<gene>
    <name evidence="9" type="primary">leuS</name>
    <name evidence="16" type="ORF">J421_2423</name>
</gene>
<dbReference type="InterPro" id="IPR001412">
    <property type="entry name" value="aa-tRNA-synth_I_CS"/>
</dbReference>
<dbReference type="PANTHER" id="PTHR43740:SF2">
    <property type="entry name" value="LEUCINE--TRNA LIGASE, MITOCHONDRIAL"/>
    <property type="match status" value="1"/>
</dbReference>
<name>W0RHZ8_9BACT</name>
<evidence type="ECO:0000313" key="17">
    <source>
        <dbReference type="Proteomes" id="UP000019151"/>
    </source>
</evidence>
<dbReference type="Pfam" id="PF08264">
    <property type="entry name" value="Anticodon_1"/>
    <property type="match status" value="1"/>
</dbReference>
<dbReference type="Pfam" id="PF09334">
    <property type="entry name" value="tRNA-synt_1g"/>
    <property type="match status" value="1"/>
</dbReference>
<dbReference type="Gene3D" id="3.40.50.620">
    <property type="entry name" value="HUPs"/>
    <property type="match status" value="2"/>
</dbReference>